<organism evidence="3 4">
    <name type="scientific">Candidatus Lambdaproteobacteria bacterium RIFOXYD2_FULL_50_16</name>
    <dbReference type="NCBI Taxonomy" id="1817772"/>
    <lineage>
        <taxon>Bacteria</taxon>
        <taxon>Pseudomonadati</taxon>
        <taxon>Pseudomonadota</taxon>
        <taxon>Candidatus Lambdaproteobacteria</taxon>
    </lineage>
</organism>
<evidence type="ECO:0000256" key="2">
    <source>
        <dbReference type="SAM" id="SignalP"/>
    </source>
</evidence>
<evidence type="ECO:0000313" key="3">
    <source>
        <dbReference type="EMBL" id="OGG93542.1"/>
    </source>
</evidence>
<comment type="caution">
    <text evidence="3">The sequence shown here is derived from an EMBL/GenBank/DDBJ whole genome shotgun (WGS) entry which is preliminary data.</text>
</comment>
<evidence type="ECO:0000256" key="1">
    <source>
        <dbReference type="SAM" id="MobiDB-lite"/>
    </source>
</evidence>
<feature type="region of interest" description="Disordered" evidence="1">
    <location>
        <begin position="216"/>
        <end position="235"/>
    </location>
</feature>
<dbReference type="AlphaFoldDB" id="A0A1F6G617"/>
<protein>
    <recommendedName>
        <fullName evidence="5">Outer membrane protein beta-barrel domain-containing protein</fullName>
    </recommendedName>
</protein>
<proteinExistence type="predicted"/>
<feature type="chain" id="PRO_5009524498" description="Outer membrane protein beta-barrel domain-containing protein" evidence="2">
    <location>
        <begin position="24"/>
        <end position="326"/>
    </location>
</feature>
<sequence length="326" mass="34770">MKAWICNLTLGLLGLVSALPLSAQVVTPYLDPTLAPRYAAASGWREGSVVGGAYMSRDGHRHQGAVQQYEFVGSQSEGTAALKFDTSVLEAQVLQNNNTTKVYVASDQPVQSSLQKSQVDLSVIGGDFASLGLDYGVVETVTYYDLTTPSVKEKEERTTGSLSIRVGSALYVGGAYSRVGKKSGLYVDNNWSEVAAGVGLRTGSPGGSRFRMEVSVTQSPKTTKDSAEGKTAAGHPRTAINQASVEIMLAGLLFSGESIAKKEEVHLVDPTTSASIDSVTVEVNRGGVLWVPNEGLVMGFYFGSEKHTQLYVDAFSDFQVKLGYLF</sequence>
<feature type="signal peptide" evidence="2">
    <location>
        <begin position="1"/>
        <end position="23"/>
    </location>
</feature>
<accession>A0A1F6G617</accession>
<dbReference type="EMBL" id="MFNE01000047">
    <property type="protein sequence ID" value="OGG93542.1"/>
    <property type="molecule type" value="Genomic_DNA"/>
</dbReference>
<evidence type="ECO:0000313" key="4">
    <source>
        <dbReference type="Proteomes" id="UP000178449"/>
    </source>
</evidence>
<keyword evidence="2" id="KW-0732">Signal</keyword>
<dbReference type="Proteomes" id="UP000178449">
    <property type="component" value="Unassembled WGS sequence"/>
</dbReference>
<name>A0A1F6G617_9PROT</name>
<gene>
    <name evidence="3" type="ORF">A2527_11585</name>
</gene>
<reference evidence="3 4" key="1">
    <citation type="journal article" date="2016" name="Nat. Commun.">
        <title>Thousands of microbial genomes shed light on interconnected biogeochemical processes in an aquifer system.</title>
        <authorList>
            <person name="Anantharaman K."/>
            <person name="Brown C.T."/>
            <person name="Hug L.A."/>
            <person name="Sharon I."/>
            <person name="Castelle C.J."/>
            <person name="Probst A.J."/>
            <person name="Thomas B.C."/>
            <person name="Singh A."/>
            <person name="Wilkins M.J."/>
            <person name="Karaoz U."/>
            <person name="Brodie E.L."/>
            <person name="Williams K.H."/>
            <person name="Hubbard S.S."/>
            <person name="Banfield J.F."/>
        </authorList>
    </citation>
    <scope>NUCLEOTIDE SEQUENCE [LARGE SCALE GENOMIC DNA]</scope>
</reference>
<evidence type="ECO:0008006" key="5">
    <source>
        <dbReference type="Google" id="ProtNLM"/>
    </source>
</evidence>